<dbReference type="InterPro" id="IPR006311">
    <property type="entry name" value="TAT_signal"/>
</dbReference>
<dbReference type="InterPro" id="IPR014177">
    <property type="entry name" value="Formate_DH_TAT-contain"/>
</dbReference>
<proteinExistence type="predicted"/>
<dbReference type="RefSeq" id="WP_353645252.1">
    <property type="nucleotide sequence ID" value="NZ_CP159253.1"/>
</dbReference>
<gene>
    <name evidence="2" type="ORF">ABVK50_18090</name>
</gene>
<protein>
    <submittedName>
        <fullName evidence="2">Formate dehydrogenase</fullName>
    </submittedName>
</protein>
<name>A0AAU8CKR9_9HYPH</name>
<evidence type="ECO:0000256" key="1">
    <source>
        <dbReference type="SAM" id="SignalP"/>
    </source>
</evidence>
<dbReference type="PIRSF" id="PIRSF036704">
    <property type="entry name" value="UCP036704"/>
    <property type="match status" value="1"/>
</dbReference>
<sequence>MQEKRQTAMNRRKFLRAFGGASTTAAVAAAATTLAPEEALAYDPGEEETRARYHETEHVKAFYRVNGYETLKK</sequence>
<organism evidence="2">
    <name type="scientific">Mesorhizobium sp. WSM2240</name>
    <dbReference type="NCBI Taxonomy" id="3228851"/>
    <lineage>
        <taxon>Bacteria</taxon>
        <taxon>Pseudomonadati</taxon>
        <taxon>Pseudomonadota</taxon>
        <taxon>Alphaproteobacteria</taxon>
        <taxon>Hyphomicrobiales</taxon>
        <taxon>Phyllobacteriaceae</taxon>
        <taxon>Mesorhizobium</taxon>
    </lineage>
</organism>
<keyword evidence="1" id="KW-0732">Signal</keyword>
<accession>A0AAU8CKR9</accession>
<feature type="chain" id="PRO_5043336147" evidence="1">
    <location>
        <begin position="29"/>
        <end position="73"/>
    </location>
</feature>
<feature type="signal peptide" evidence="1">
    <location>
        <begin position="1"/>
        <end position="28"/>
    </location>
</feature>
<dbReference type="PROSITE" id="PS51318">
    <property type="entry name" value="TAT"/>
    <property type="match status" value="1"/>
</dbReference>
<reference evidence="2" key="1">
    <citation type="submission" date="2024-06" db="EMBL/GenBank/DDBJ databases">
        <title>Mesorhizobium karijinii sp. nov., a symbiont of the iconic Swainsona formosa from arid Australia.</title>
        <authorList>
            <person name="Hill Y.J."/>
            <person name="Watkin E.L.J."/>
            <person name="O'Hara G.W."/>
            <person name="Terpolilli J."/>
            <person name="Tye M.L."/>
            <person name="Kohlmeier M.G."/>
        </authorList>
    </citation>
    <scope>NUCLEOTIDE SEQUENCE</scope>
    <source>
        <strain evidence="2">WSM2240</strain>
    </source>
</reference>
<evidence type="ECO:0000313" key="2">
    <source>
        <dbReference type="EMBL" id="XCG47197.1"/>
    </source>
</evidence>
<dbReference type="AlphaFoldDB" id="A0AAU8CKR9"/>
<dbReference type="EMBL" id="CP159253">
    <property type="protein sequence ID" value="XCG47197.1"/>
    <property type="molecule type" value="Genomic_DNA"/>
</dbReference>
<dbReference type="NCBIfam" id="TIGR02811">
    <property type="entry name" value="formate_TAT"/>
    <property type="match status" value="1"/>
</dbReference>